<dbReference type="EMBL" id="JAXOVC010000001">
    <property type="protein sequence ID" value="KAK4507057.1"/>
    <property type="molecule type" value="Genomic_DNA"/>
</dbReference>
<name>A0ABR0EZH6_ZASCE</name>
<accession>A0ABR0EZH6</accession>
<reference evidence="1 2" key="1">
    <citation type="journal article" date="2023" name="G3 (Bethesda)">
        <title>A chromosome-level genome assembly of Zasmidium syzygii isolated from banana leaves.</title>
        <authorList>
            <person name="van Westerhoven A.C."/>
            <person name="Mehrabi R."/>
            <person name="Talebi R."/>
            <person name="Steentjes M.B.F."/>
            <person name="Corcolon B."/>
            <person name="Chong P.A."/>
            <person name="Kema G.H.J."/>
            <person name="Seidl M.F."/>
        </authorList>
    </citation>
    <scope>NUCLEOTIDE SEQUENCE [LARGE SCALE GENOMIC DNA]</scope>
    <source>
        <strain evidence="1 2">P124</strain>
    </source>
</reference>
<dbReference type="Proteomes" id="UP001305779">
    <property type="component" value="Unassembled WGS sequence"/>
</dbReference>
<comment type="caution">
    <text evidence="1">The sequence shown here is derived from an EMBL/GenBank/DDBJ whole genome shotgun (WGS) entry which is preliminary data.</text>
</comment>
<dbReference type="PANTHER" id="PTHR38705">
    <property type="entry name" value="PROTEIN RDS1"/>
    <property type="match status" value="1"/>
</dbReference>
<evidence type="ECO:0000313" key="2">
    <source>
        <dbReference type="Proteomes" id="UP001305779"/>
    </source>
</evidence>
<keyword evidence="2" id="KW-1185">Reference proteome</keyword>
<evidence type="ECO:0000313" key="1">
    <source>
        <dbReference type="EMBL" id="KAK4507057.1"/>
    </source>
</evidence>
<dbReference type="InterPro" id="IPR039254">
    <property type="entry name" value="Rds1"/>
</dbReference>
<protein>
    <recommendedName>
        <fullName evidence="3">Protein rds1</fullName>
    </recommendedName>
</protein>
<sequence length="471" mass="51176">MAPVLDISVAIGSVVGSLTTATTSAPTVTPYAPVGAGVQSAPSLFTTATTDITSHGPYEGTPTTTGAEQAYATLSATISPLPKTATYYNDNGKLQQPEVIPYQPFGGKGYDQVPVYQVESDHDFESLALGIHQELIELDLFHYGLALFNESEFEEAGLTKSDRDLLQYMAVQETGHATLVANMLGWDAAPRQCTYDYPFKTVREYIDFMQKRTRWGESGNWGFIGHLDSREVATLLVQAEAIEARQQSVFRQMLGLHPMPIWFAPGIPQSWHWTLLAQYISSCPENNTRVAWQNFPALHVADQPNPNRINANNTQPWELVGNRTGDPSDSTVVPDDDNCLETDETGSSCIAAISQDRYIPLSYPGKVINLTWDAPGAAVGPNNSYVTSTTAGEPAYVAWLGQYNLTYTPLTKTSNNSGSTYQPAGDVFQGDPALNGTAFIALTDTDELFLTPFNLSLINPHVAALGLYQAG</sequence>
<dbReference type="Pfam" id="PF13668">
    <property type="entry name" value="Ferritin_2"/>
    <property type="match status" value="1"/>
</dbReference>
<dbReference type="PANTHER" id="PTHR38705:SF5">
    <property type="entry name" value="RESPONSE PROTEIN RDS1, PUTATIVE (AFU_ORTHOLOGUE AFUA_5G12490)-RELATED"/>
    <property type="match status" value="1"/>
</dbReference>
<gene>
    <name evidence="1" type="ORF">PRZ48_000791</name>
</gene>
<proteinExistence type="predicted"/>
<evidence type="ECO:0008006" key="3">
    <source>
        <dbReference type="Google" id="ProtNLM"/>
    </source>
</evidence>
<organism evidence="1 2">
    <name type="scientific">Zasmidium cellare</name>
    <name type="common">Wine cellar mold</name>
    <name type="synonym">Racodium cellare</name>
    <dbReference type="NCBI Taxonomy" id="395010"/>
    <lineage>
        <taxon>Eukaryota</taxon>
        <taxon>Fungi</taxon>
        <taxon>Dikarya</taxon>
        <taxon>Ascomycota</taxon>
        <taxon>Pezizomycotina</taxon>
        <taxon>Dothideomycetes</taxon>
        <taxon>Dothideomycetidae</taxon>
        <taxon>Mycosphaerellales</taxon>
        <taxon>Mycosphaerellaceae</taxon>
        <taxon>Zasmidium</taxon>
    </lineage>
</organism>